<keyword evidence="4" id="KW-1185">Reference proteome</keyword>
<proteinExistence type="predicted"/>
<name>A0A409YQ04_9AGAR</name>
<reference evidence="3 4" key="1">
    <citation type="journal article" date="2018" name="Evol. Lett.">
        <title>Horizontal gene cluster transfer increased hallucinogenic mushroom diversity.</title>
        <authorList>
            <person name="Reynolds H.T."/>
            <person name="Vijayakumar V."/>
            <person name="Gluck-Thaler E."/>
            <person name="Korotkin H.B."/>
            <person name="Matheny P.B."/>
            <person name="Slot J.C."/>
        </authorList>
    </citation>
    <scope>NUCLEOTIDE SEQUENCE [LARGE SCALE GENOMIC DNA]</scope>
    <source>
        <strain evidence="3 4">2629</strain>
    </source>
</reference>
<sequence>MGSRHCRPRITAVSVTVLASTVLFTEVIIGVLLYRNGAIPDMLKRETTMSIRILVFTLLGGATFAVALVFSVTRTRGVEFDLVIAVLPPTSAIIFSTQSDLFCVFWCRDPHASPVDEDPSASVSLTTIHSVQRDQASYVRANGSQSTRQERSFRSDRGTISSREPDDGLESVALSLSIPASPVTPNLTPKTPIRVMVTPASPKSMPQKSPYSGYPSFLKF</sequence>
<dbReference type="Proteomes" id="UP000284842">
    <property type="component" value="Unassembled WGS sequence"/>
</dbReference>
<dbReference type="OrthoDB" id="2988301at2759"/>
<keyword evidence="2" id="KW-0812">Transmembrane</keyword>
<evidence type="ECO:0000256" key="2">
    <source>
        <dbReference type="SAM" id="Phobius"/>
    </source>
</evidence>
<evidence type="ECO:0000313" key="4">
    <source>
        <dbReference type="Proteomes" id="UP000284842"/>
    </source>
</evidence>
<dbReference type="EMBL" id="NHTK01000852">
    <property type="protein sequence ID" value="PPR05081.1"/>
    <property type="molecule type" value="Genomic_DNA"/>
</dbReference>
<organism evidence="3 4">
    <name type="scientific">Panaeolus cyanescens</name>
    <dbReference type="NCBI Taxonomy" id="181874"/>
    <lineage>
        <taxon>Eukaryota</taxon>
        <taxon>Fungi</taxon>
        <taxon>Dikarya</taxon>
        <taxon>Basidiomycota</taxon>
        <taxon>Agaricomycotina</taxon>
        <taxon>Agaricomycetes</taxon>
        <taxon>Agaricomycetidae</taxon>
        <taxon>Agaricales</taxon>
        <taxon>Agaricineae</taxon>
        <taxon>Galeropsidaceae</taxon>
        <taxon>Panaeolus</taxon>
    </lineage>
</organism>
<keyword evidence="2" id="KW-1133">Transmembrane helix</keyword>
<feature type="compositionally biased region" description="Basic and acidic residues" evidence="1">
    <location>
        <begin position="148"/>
        <end position="157"/>
    </location>
</feature>
<feature type="region of interest" description="Disordered" evidence="1">
    <location>
        <begin position="198"/>
        <end position="220"/>
    </location>
</feature>
<evidence type="ECO:0000256" key="1">
    <source>
        <dbReference type="SAM" id="MobiDB-lite"/>
    </source>
</evidence>
<feature type="transmembrane region" description="Helical" evidence="2">
    <location>
        <begin position="12"/>
        <end position="33"/>
    </location>
</feature>
<comment type="caution">
    <text evidence="3">The sequence shown here is derived from an EMBL/GenBank/DDBJ whole genome shotgun (WGS) entry which is preliminary data.</text>
</comment>
<accession>A0A409YQ04</accession>
<gene>
    <name evidence="3" type="ORF">CVT24_010268</name>
</gene>
<dbReference type="AlphaFoldDB" id="A0A409YQ04"/>
<feature type="region of interest" description="Disordered" evidence="1">
    <location>
        <begin position="139"/>
        <end position="167"/>
    </location>
</feature>
<keyword evidence="2" id="KW-0472">Membrane</keyword>
<feature type="transmembrane region" description="Helical" evidence="2">
    <location>
        <begin position="53"/>
        <end position="72"/>
    </location>
</feature>
<evidence type="ECO:0000313" key="3">
    <source>
        <dbReference type="EMBL" id="PPR05081.1"/>
    </source>
</evidence>
<dbReference type="InParanoid" id="A0A409YQ04"/>
<protein>
    <submittedName>
        <fullName evidence="3">Uncharacterized protein</fullName>
    </submittedName>
</protein>